<dbReference type="InterPro" id="IPR029045">
    <property type="entry name" value="ClpP/crotonase-like_dom_sf"/>
</dbReference>
<dbReference type="EMBL" id="AP022607">
    <property type="protein sequence ID" value="BBZ14864.1"/>
    <property type="molecule type" value="Genomic_DNA"/>
</dbReference>
<keyword evidence="2" id="KW-0614">Plasmid</keyword>
<dbReference type="InterPro" id="IPR001753">
    <property type="entry name" value="Enoyl-CoA_hydra/iso"/>
</dbReference>
<evidence type="ECO:0000313" key="3">
    <source>
        <dbReference type="Proteomes" id="UP000467379"/>
    </source>
</evidence>
<dbReference type="SUPFAM" id="SSF52096">
    <property type="entry name" value="ClpP/crotonase"/>
    <property type="match status" value="1"/>
</dbReference>
<accession>A0ABM7KUT3</accession>
<dbReference type="PANTHER" id="PTHR42964">
    <property type="entry name" value="ENOYL-COA HYDRATASE"/>
    <property type="match status" value="1"/>
</dbReference>
<dbReference type="CDD" id="cd06558">
    <property type="entry name" value="crotonase-like"/>
    <property type="match status" value="1"/>
</dbReference>
<geneLocation type="plasmid" evidence="2 3">
    <name>pJCM12687</name>
</geneLocation>
<sequence>MAADVQLSGMAVLGCSSHARLRRDPRSSRSWLPKPQLVHYVRHVTTFQTIEFEVENHVATVTLNRPERLNSFNEQMAREITTVWQQVRDDGDIRVAVLRGNGERAFCTGIDVSEGTWWEHKPFVDQQDPGTTLGPKAHKVWKPVIAALHGMVAGGAMYFVNECDFAICAETTTFFDPHANIGVVSALEPIGMLALGVPYGEVLRWALLGSEERLVAQTALRIGLVTEVVPDDELRARAGQLAAEIAARRPEGIQGTVRALWEARDLAPSLAQQRGLSYTQLGNLGGTRVDARTHKRAPRIR</sequence>
<evidence type="ECO:0000313" key="2">
    <source>
        <dbReference type="EMBL" id="BBZ14864.1"/>
    </source>
</evidence>
<name>A0ABM7KUT3_9MYCO</name>
<gene>
    <name evidence="2" type="primary">paaG_3</name>
    <name evidence="2" type="ORF">MBRA_50590</name>
</gene>
<proteinExistence type="inferred from homology"/>
<dbReference type="Proteomes" id="UP000467379">
    <property type="component" value="Plasmid pJCM12687"/>
</dbReference>
<dbReference type="InterPro" id="IPR051683">
    <property type="entry name" value="Enoyl-CoA_Hydratase/Isomerase"/>
</dbReference>
<reference evidence="2 3" key="1">
    <citation type="journal article" date="2019" name="Emerg. Microbes Infect.">
        <title>Comprehensive subspecies identification of 175 nontuberculous mycobacteria species based on 7547 genomic profiles.</title>
        <authorList>
            <person name="Matsumoto Y."/>
            <person name="Kinjo T."/>
            <person name="Motooka D."/>
            <person name="Nabeya D."/>
            <person name="Jung N."/>
            <person name="Uechi K."/>
            <person name="Horii T."/>
            <person name="Iida T."/>
            <person name="Fujita J."/>
            <person name="Nakamura S."/>
        </authorList>
    </citation>
    <scope>NUCLEOTIDE SEQUENCE [LARGE SCALE GENOMIC DNA]</scope>
    <source>
        <strain evidence="2 3">JCM 12687</strain>
        <plasmid evidence="2">pJCM12687</plasmid>
    </source>
</reference>
<comment type="similarity">
    <text evidence="1">Belongs to the enoyl-CoA hydratase/isomerase family.</text>
</comment>
<dbReference type="Pfam" id="PF00378">
    <property type="entry name" value="ECH_1"/>
    <property type="match status" value="1"/>
</dbReference>
<dbReference type="PANTHER" id="PTHR42964:SF1">
    <property type="entry name" value="POLYKETIDE BIOSYNTHESIS ENOYL-COA HYDRATASE PKSH-RELATED"/>
    <property type="match status" value="1"/>
</dbReference>
<organism evidence="2 3">
    <name type="scientific">Mycobacterium branderi</name>
    <dbReference type="NCBI Taxonomy" id="43348"/>
    <lineage>
        <taxon>Bacteria</taxon>
        <taxon>Bacillati</taxon>
        <taxon>Actinomycetota</taxon>
        <taxon>Actinomycetes</taxon>
        <taxon>Mycobacteriales</taxon>
        <taxon>Mycobacteriaceae</taxon>
        <taxon>Mycobacterium</taxon>
    </lineage>
</organism>
<evidence type="ECO:0000256" key="1">
    <source>
        <dbReference type="ARBA" id="ARBA00005254"/>
    </source>
</evidence>
<keyword evidence="3" id="KW-1185">Reference proteome</keyword>
<dbReference type="Gene3D" id="3.90.226.10">
    <property type="entry name" value="2-enoyl-CoA Hydratase, Chain A, domain 1"/>
    <property type="match status" value="1"/>
</dbReference>
<protein>
    <submittedName>
        <fullName evidence="2">Enoyl-CoA hydratase</fullName>
    </submittedName>
</protein>